<keyword evidence="3" id="KW-1185">Reference proteome</keyword>
<evidence type="ECO:0000313" key="3">
    <source>
        <dbReference type="Proteomes" id="UP000054498"/>
    </source>
</evidence>
<dbReference type="AlphaFoldDB" id="A0A0D2MX26"/>
<feature type="compositionally biased region" description="Low complexity" evidence="1">
    <location>
        <begin position="246"/>
        <end position="256"/>
    </location>
</feature>
<reference evidence="2 3" key="1">
    <citation type="journal article" date="2013" name="BMC Genomics">
        <title>Reconstruction of the lipid metabolism for the microalga Monoraphidium neglectum from its genome sequence reveals characteristics suitable for biofuel production.</title>
        <authorList>
            <person name="Bogen C."/>
            <person name="Al-Dilaimi A."/>
            <person name="Albersmeier A."/>
            <person name="Wichmann J."/>
            <person name="Grundmann M."/>
            <person name="Rupp O."/>
            <person name="Lauersen K.J."/>
            <person name="Blifernez-Klassen O."/>
            <person name="Kalinowski J."/>
            <person name="Goesmann A."/>
            <person name="Mussgnug J.H."/>
            <person name="Kruse O."/>
        </authorList>
    </citation>
    <scope>NUCLEOTIDE SEQUENCE [LARGE SCALE GENOMIC DNA]</scope>
    <source>
        <strain evidence="2 3">SAG 48.87</strain>
    </source>
</reference>
<gene>
    <name evidence="2" type="ORF">MNEG_2974</name>
</gene>
<dbReference type="RefSeq" id="XP_013904006.1">
    <property type="nucleotide sequence ID" value="XM_014048552.1"/>
</dbReference>
<feature type="region of interest" description="Disordered" evidence="1">
    <location>
        <begin position="295"/>
        <end position="358"/>
    </location>
</feature>
<feature type="compositionally biased region" description="Low complexity" evidence="1">
    <location>
        <begin position="295"/>
        <end position="310"/>
    </location>
</feature>
<proteinExistence type="predicted"/>
<accession>A0A0D2MX26</accession>
<evidence type="ECO:0000313" key="2">
    <source>
        <dbReference type="EMBL" id="KIZ04987.1"/>
    </source>
</evidence>
<sequence>MLRALGGVPDVASAYCQMLSACSGAHALIGLGLLGESCVQELQRRGSYVAAAADQGLAGDDAGGRGMSFAEAATKLAGAIKHGGCCLRAVLSGDRIKGMGMMDVPMGVFEGMGTILAKAMPDAAGGAAPYHAGAVVPIALLAAHGHATQARLLAVQSLGPAAQEVLVPGAAPQPAAAAVPIEQVAAAAQPAPAAPAAQAGAAPHNTAAAAPALLVPAAAVIAAGAGPNSPARRGHDAPKPTGHKPATAANDAAGAARPQTARGKQKRAHSTPSARQTGAAEVAAAAAAEAAAAAADDAQASDGGAPPSSGKRARRGRSAGVHGGAADTDEAEPAVGQASIDDTLGGGDDNGAEDSESGDVADSIVVAAAAAGPAAGSAPGPLGAGASGLGSGRKAALGRPDYKRDVETAILEAQALGTTCEDAAEPDVALGLLRLQQGLTPCPVTFHEEIFTTGAEADARTIRHAIERLLSQSCTVKVSECKGRGPIALKGKPSAPSLIIYANHPKAKIYVATASATDLLGKLVHMRAAGVTQQKAAKDACFCVMKQLLPHLRTARYLQYEALYTAQPRLAGDGTLQIGEAGDLMRTFGK</sequence>
<dbReference type="KEGG" id="mng:MNEG_2974"/>
<feature type="region of interest" description="Disordered" evidence="1">
    <location>
        <begin position="226"/>
        <end position="282"/>
    </location>
</feature>
<dbReference type="PROSITE" id="PS51257">
    <property type="entry name" value="PROKAR_LIPOPROTEIN"/>
    <property type="match status" value="1"/>
</dbReference>
<dbReference type="Proteomes" id="UP000054498">
    <property type="component" value="Unassembled WGS sequence"/>
</dbReference>
<name>A0A0D2MX26_9CHLO</name>
<dbReference type="EMBL" id="KK100575">
    <property type="protein sequence ID" value="KIZ04987.1"/>
    <property type="molecule type" value="Genomic_DNA"/>
</dbReference>
<organism evidence="2 3">
    <name type="scientific">Monoraphidium neglectum</name>
    <dbReference type="NCBI Taxonomy" id="145388"/>
    <lineage>
        <taxon>Eukaryota</taxon>
        <taxon>Viridiplantae</taxon>
        <taxon>Chlorophyta</taxon>
        <taxon>core chlorophytes</taxon>
        <taxon>Chlorophyceae</taxon>
        <taxon>CS clade</taxon>
        <taxon>Sphaeropleales</taxon>
        <taxon>Selenastraceae</taxon>
        <taxon>Monoraphidium</taxon>
    </lineage>
</organism>
<evidence type="ECO:0000256" key="1">
    <source>
        <dbReference type="SAM" id="MobiDB-lite"/>
    </source>
</evidence>
<protein>
    <submittedName>
        <fullName evidence="2">Uncharacterized protein</fullName>
    </submittedName>
</protein>
<dbReference type="GeneID" id="25735852"/>